<proteinExistence type="predicted"/>
<evidence type="ECO:0000313" key="1">
    <source>
        <dbReference type="EMBL" id="KAK7808666.1"/>
    </source>
</evidence>
<evidence type="ECO:0000313" key="2">
    <source>
        <dbReference type="Proteomes" id="UP001488838"/>
    </source>
</evidence>
<accession>A0AAW0I2W7</accession>
<dbReference type="AlphaFoldDB" id="A0AAW0I2W7"/>
<dbReference type="EMBL" id="JBBHLL010000233">
    <property type="protein sequence ID" value="KAK7808666.1"/>
    <property type="molecule type" value="Genomic_DNA"/>
</dbReference>
<dbReference type="Proteomes" id="UP001488838">
    <property type="component" value="Unassembled WGS sequence"/>
</dbReference>
<keyword evidence="2" id="KW-1185">Reference proteome</keyword>
<reference evidence="1 2" key="1">
    <citation type="journal article" date="2023" name="bioRxiv">
        <title>Conserved and derived expression patterns and positive selection on dental genes reveal complex evolutionary context of ever-growing rodent molars.</title>
        <authorList>
            <person name="Calamari Z.T."/>
            <person name="Song A."/>
            <person name="Cohen E."/>
            <person name="Akter M."/>
            <person name="Roy R.D."/>
            <person name="Hallikas O."/>
            <person name="Christensen M.M."/>
            <person name="Li P."/>
            <person name="Marangoni P."/>
            <person name="Jernvall J."/>
            <person name="Klein O.D."/>
        </authorList>
    </citation>
    <scope>NUCLEOTIDE SEQUENCE [LARGE SCALE GENOMIC DNA]</scope>
    <source>
        <strain evidence="1">V071</strain>
    </source>
</reference>
<protein>
    <submittedName>
        <fullName evidence="1">Uncharacterized protein</fullName>
    </submittedName>
</protein>
<gene>
    <name evidence="1" type="ORF">U0070_011961</name>
</gene>
<comment type="caution">
    <text evidence="1">The sequence shown here is derived from an EMBL/GenBank/DDBJ whole genome shotgun (WGS) entry which is preliminary data.</text>
</comment>
<sequence>SSEIREGRSGYNRNYNAQDASVGAPRLRETGPAAMLKLGRCCGPRLRELVELRSGVVRLCTVYSLKEMRIQHILDFVIAQSGKCSASNLSAVLLLEDSHNASEKCLFPVSRESGNSTSSHTLDY</sequence>
<feature type="non-terminal residue" evidence="1">
    <location>
        <position position="1"/>
    </location>
</feature>
<organism evidence="1 2">
    <name type="scientific">Myodes glareolus</name>
    <name type="common">Bank vole</name>
    <name type="synonym">Clethrionomys glareolus</name>
    <dbReference type="NCBI Taxonomy" id="447135"/>
    <lineage>
        <taxon>Eukaryota</taxon>
        <taxon>Metazoa</taxon>
        <taxon>Chordata</taxon>
        <taxon>Craniata</taxon>
        <taxon>Vertebrata</taxon>
        <taxon>Euteleostomi</taxon>
        <taxon>Mammalia</taxon>
        <taxon>Eutheria</taxon>
        <taxon>Euarchontoglires</taxon>
        <taxon>Glires</taxon>
        <taxon>Rodentia</taxon>
        <taxon>Myomorpha</taxon>
        <taxon>Muroidea</taxon>
        <taxon>Cricetidae</taxon>
        <taxon>Arvicolinae</taxon>
        <taxon>Myodes</taxon>
    </lineage>
</organism>
<name>A0AAW0I2W7_MYOGA</name>